<evidence type="ECO:0000313" key="1">
    <source>
        <dbReference type="EMBL" id="PRY67119.1"/>
    </source>
</evidence>
<dbReference type="InterPro" id="IPR009078">
    <property type="entry name" value="Ferritin-like_SF"/>
</dbReference>
<dbReference type="EMBL" id="PVTL01000007">
    <property type="protein sequence ID" value="PRY67119.1"/>
    <property type="molecule type" value="Genomic_DNA"/>
</dbReference>
<reference evidence="1 2" key="1">
    <citation type="submission" date="2018-03" db="EMBL/GenBank/DDBJ databases">
        <title>Genomic Encyclopedia of Type Strains, Phase III (KMG-III): the genomes of soil and plant-associated and newly described type strains.</title>
        <authorList>
            <person name="Whitman W."/>
        </authorList>
    </citation>
    <scope>NUCLEOTIDE SEQUENCE [LARGE SCALE GENOMIC DNA]</scope>
    <source>
        <strain evidence="1 2">CGMCC 1.12484</strain>
    </source>
</reference>
<accession>A0A2T0VA92</accession>
<dbReference type="SUPFAM" id="SSF47240">
    <property type="entry name" value="Ferritin-like"/>
    <property type="match status" value="1"/>
</dbReference>
<evidence type="ECO:0000313" key="2">
    <source>
        <dbReference type="Proteomes" id="UP000237983"/>
    </source>
</evidence>
<dbReference type="Gene3D" id="1.10.620.20">
    <property type="entry name" value="Ribonucleotide Reductase, subunit A"/>
    <property type="match status" value="1"/>
</dbReference>
<dbReference type="AlphaFoldDB" id="A0A2T0VA92"/>
<dbReference type="Proteomes" id="UP000237983">
    <property type="component" value="Unassembled WGS sequence"/>
</dbReference>
<protein>
    <recommendedName>
        <fullName evidence="3">Ferritin-like domain-containing protein</fullName>
    </recommendedName>
</protein>
<dbReference type="OrthoDB" id="3606832at2"/>
<proteinExistence type="predicted"/>
<dbReference type="RefSeq" id="WP_106213580.1">
    <property type="nucleotide sequence ID" value="NZ_PVTL01000007.1"/>
</dbReference>
<evidence type="ECO:0008006" key="3">
    <source>
        <dbReference type="Google" id="ProtNLM"/>
    </source>
</evidence>
<dbReference type="InterPro" id="IPR012348">
    <property type="entry name" value="RNR-like"/>
</dbReference>
<comment type="caution">
    <text evidence="1">The sequence shown here is derived from an EMBL/GenBank/DDBJ whole genome shotgun (WGS) entry which is preliminary data.</text>
</comment>
<organism evidence="1 2">
    <name type="scientific">Glaciihabitans tibetensis</name>
    <dbReference type="NCBI Taxonomy" id="1266600"/>
    <lineage>
        <taxon>Bacteria</taxon>
        <taxon>Bacillati</taxon>
        <taxon>Actinomycetota</taxon>
        <taxon>Actinomycetes</taxon>
        <taxon>Micrococcales</taxon>
        <taxon>Microbacteriaceae</taxon>
        <taxon>Glaciihabitans</taxon>
    </lineage>
</organism>
<name>A0A2T0VA92_9MICO</name>
<sequence>MAFDVDKYTATSVAVNWADLDLARFREHPLPEGSLRTLRYMADVEYHTVCYTRDLLTTPSHKEADMSAFMTMWNREEFWHGEALAEVLSYHDITVDFDELKANRLKLGWKDRLDPIKQSVVGKLVGMDFVAVHMAWGAANEWSAITAYNRMAELEEDPVLAELLKRIAKQEARHVAFYTSQARDRLAKSKKAQVFARFALSNFWAPVGSSIMDKVEVQHVMGHLMGGPEGRKAARKIDTAISGLPGLQGLTIVDDSLNALGIAA</sequence>
<dbReference type="CDD" id="cd00657">
    <property type="entry name" value="Ferritin_like"/>
    <property type="match status" value="1"/>
</dbReference>
<dbReference type="GO" id="GO:0016491">
    <property type="term" value="F:oxidoreductase activity"/>
    <property type="evidence" value="ECO:0007669"/>
    <property type="project" value="InterPro"/>
</dbReference>
<gene>
    <name evidence="1" type="ORF">B0I08_10712</name>
</gene>
<keyword evidence="2" id="KW-1185">Reference proteome</keyword>